<dbReference type="Proteomes" id="UP000222846">
    <property type="component" value="Segment"/>
</dbReference>
<dbReference type="InterPro" id="IPR019289">
    <property type="entry name" value="Phage_tail_E/E"/>
</dbReference>
<evidence type="ECO:0000313" key="1">
    <source>
        <dbReference type="EMBL" id="AUV47167.1"/>
    </source>
</evidence>
<evidence type="ECO:0000313" key="2">
    <source>
        <dbReference type="Proteomes" id="UP000222846"/>
    </source>
</evidence>
<dbReference type="Pfam" id="PF10109">
    <property type="entry name" value="Phage_TAC_7"/>
    <property type="match status" value="1"/>
</dbReference>
<dbReference type="EMBL" id="MF276773">
    <property type="protein sequence ID" value="AUV47167.1"/>
    <property type="molecule type" value="Genomic_DNA"/>
</dbReference>
<gene>
    <name evidence="1" type="ORF">EtG_28</name>
</gene>
<sequence>MAKAPRKTPEFVDTAGNEIDTVNPNVVTLDKPIKRAGQTIDKVTLIEPNAGTLRGVSLAAVAQSEVDALIKVLPRMTYPALTAQELTAMNLPDMLSLAAKVIGFLVTGFGGIDFPANLSTDDLMADIAVIFHWSPSELYSLSLTELITWREKALQRSGNHNE</sequence>
<accession>A0A2I8TV82</accession>
<name>A0A2I8TV82_9CAUD</name>
<reference evidence="1" key="1">
    <citation type="submission" date="2018-01" db="EMBL/GenBank/DDBJ databases">
        <title>Complete Genome Sequence of Erwinia tracheiphila Phage EtG.</title>
        <authorList>
            <person name="Andrade-Dominguez A."/>
            <person name="Kolter R."/>
            <person name="Shapiro L.R."/>
        </authorList>
    </citation>
    <scope>NUCLEOTIDE SEQUENCE</scope>
    <source>
        <strain evidence="1">EtG</strain>
    </source>
</reference>
<protein>
    <submittedName>
        <fullName evidence="1">Tail assembly chaperone protein</fullName>
    </submittedName>
</protein>
<proteinExistence type="predicted"/>
<dbReference type="Pfam" id="PF06528">
    <property type="entry name" value="Phage_P2_GpE"/>
    <property type="match status" value="1"/>
</dbReference>
<dbReference type="InterPro" id="IPR009493">
    <property type="entry name" value="P2_GpE"/>
</dbReference>
<keyword evidence="2" id="KW-1185">Reference proteome</keyword>
<organism evidence="1 2">
    <name type="scientific">Erwinia phage EtG</name>
    <dbReference type="NCBI Taxonomy" id="2014586"/>
    <lineage>
        <taxon>Viruses</taxon>
        <taxon>Duplodnaviria</taxon>
        <taxon>Heunggongvirae</taxon>
        <taxon>Uroviricota</taxon>
        <taxon>Caudoviricetes</taxon>
        <taxon>Peduoviridae</taxon>
        <taxon>Eganvirus</taxon>
        <taxon>Eganvirus EtG</taxon>
    </lineage>
</organism>